<feature type="chain" id="PRO_5045686487" evidence="2">
    <location>
        <begin position="27"/>
        <end position="288"/>
    </location>
</feature>
<keyword evidence="1 4" id="KW-0378">Hydrolase</keyword>
<comment type="caution">
    <text evidence="4">The sequence shown here is derived from an EMBL/GenBank/DDBJ whole genome shotgun (WGS) entry which is preliminary data.</text>
</comment>
<dbReference type="Pfam" id="PF01738">
    <property type="entry name" value="DLH"/>
    <property type="match status" value="1"/>
</dbReference>
<dbReference type="InterPro" id="IPR050261">
    <property type="entry name" value="FrsA_esterase"/>
</dbReference>
<protein>
    <submittedName>
        <fullName evidence="4">Dienelactone hydrolase family protein</fullName>
    </submittedName>
</protein>
<dbReference type="PANTHER" id="PTHR22946:SF9">
    <property type="entry name" value="POLYKETIDE TRANSFERASE AF380"/>
    <property type="match status" value="1"/>
</dbReference>
<keyword evidence="2" id="KW-0732">Signal</keyword>
<organism evidence="4 5">
    <name type="scientific">Mesorhizobium abyssinicae</name>
    <dbReference type="NCBI Taxonomy" id="1209958"/>
    <lineage>
        <taxon>Bacteria</taxon>
        <taxon>Pseudomonadati</taxon>
        <taxon>Pseudomonadota</taxon>
        <taxon>Alphaproteobacteria</taxon>
        <taxon>Hyphomicrobiales</taxon>
        <taxon>Phyllobacteriaceae</taxon>
        <taxon>Mesorhizobium</taxon>
    </lineage>
</organism>
<accession>A0ABU5AUH4</accession>
<keyword evidence="5" id="KW-1185">Reference proteome</keyword>
<dbReference type="Proteomes" id="UP001276564">
    <property type="component" value="Unassembled WGS sequence"/>
</dbReference>
<dbReference type="GO" id="GO:0016787">
    <property type="term" value="F:hydrolase activity"/>
    <property type="evidence" value="ECO:0007669"/>
    <property type="project" value="UniProtKB-KW"/>
</dbReference>
<dbReference type="Gene3D" id="3.40.50.1820">
    <property type="entry name" value="alpha/beta hydrolase"/>
    <property type="match status" value="1"/>
</dbReference>
<dbReference type="InterPro" id="IPR002925">
    <property type="entry name" value="Dienelactn_hydro"/>
</dbReference>
<gene>
    <name evidence="4" type="ORF">RFM23_25420</name>
</gene>
<dbReference type="SUPFAM" id="SSF53474">
    <property type="entry name" value="alpha/beta-Hydrolases"/>
    <property type="match status" value="1"/>
</dbReference>
<feature type="domain" description="Dienelactone hydrolase" evidence="3">
    <location>
        <begin position="68"/>
        <end position="285"/>
    </location>
</feature>
<reference evidence="4 5" key="1">
    <citation type="submission" date="2023-08" db="EMBL/GenBank/DDBJ databases">
        <title>Implementing the SeqCode for naming new Mesorhizobium species isolated from Vachellia karroo root nodules.</title>
        <authorList>
            <person name="Van Lill M."/>
        </authorList>
    </citation>
    <scope>NUCLEOTIDE SEQUENCE [LARGE SCALE GENOMIC DNA]</scope>
    <source>
        <strain evidence="4 5">VK4B</strain>
    </source>
</reference>
<proteinExistence type="predicted"/>
<dbReference type="EMBL" id="JAVIIP010000017">
    <property type="protein sequence ID" value="MDX8540961.1"/>
    <property type="molecule type" value="Genomic_DNA"/>
</dbReference>
<name>A0ABU5AUH4_9HYPH</name>
<evidence type="ECO:0000259" key="3">
    <source>
        <dbReference type="Pfam" id="PF01738"/>
    </source>
</evidence>
<evidence type="ECO:0000256" key="2">
    <source>
        <dbReference type="SAM" id="SignalP"/>
    </source>
</evidence>
<evidence type="ECO:0000313" key="4">
    <source>
        <dbReference type="EMBL" id="MDX8540961.1"/>
    </source>
</evidence>
<feature type="signal peptide" evidence="2">
    <location>
        <begin position="1"/>
        <end position="26"/>
    </location>
</feature>
<dbReference type="PANTHER" id="PTHR22946">
    <property type="entry name" value="DIENELACTONE HYDROLASE DOMAIN-CONTAINING PROTEIN-RELATED"/>
    <property type="match status" value="1"/>
</dbReference>
<evidence type="ECO:0000313" key="5">
    <source>
        <dbReference type="Proteomes" id="UP001276564"/>
    </source>
</evidence>
<evidence type="ECO:0000256" key="1">
    <source>
        <dbReference type="ARBA" id="ARBA00022801"/>
    </source>
</evidence>
<sequence>MACKLLVLLRKLAWLACLGIAGYLNAAHADAGQLVQFNSAAVKPTPFQERNAQQNRKVLKSAPGPLLNGYLTRPPGEGPFPAVVVLHGCTGLLPDVKKTWSERLSSWGYVALFVDSFSTRGIHETCDGNLLADRVYDAYGALEFVSNLSFVDPRRVALAGSSAGGTTTLEAVQLGGAEQLMERKFKAAVAYYPNCSAANGDMAVPTLILIGELDDWTPAGKCREMMAERSGKGSVVQLDVFKGARHAFASAGLKAGAEEYGHRVEYNAAAADQAASDVRVFLKEAFGG</sequence>
<dbReference type="RefSeq" id="WP_320321685.1">
    <property type="nucleotide sequence ID" value="NZ_JAVIIP010000017.1"/>
</dbReference>
<dbReference type="InterPro" id="IPR029058">
    <property type="entry name" value="AB_hydrolase_fold"/>
</dbReference>